<reference evidence="2" key="1">
    <citation type="submission" date="2022-11" db="UniProtKB">
        <authorList>
            <consortium name="WormBaseParasite"/>
        </authorList>
    </citation>
    <scope>IDENTIFICATION</scope>
</reference>
<sequence>MMLVLASVQTQRITRVMRMIWVISFFILITTNCVFCAEKPKVTRNVEITADDEKLRDPAGYEAIKELHRLMDDDQSGSIDRFESTDVSYSF</sequence>
<evidence type="ECO:0000313" key="2">
    <source>
        <dbReference type="WBParaSite" id="PS1159_v2.g11522.t1"/>
    </source>
</evidence>
<protein>
    <submittedName>
        <fullName evidence="2">EF-hand domain-containing protein</fullName>
    </submittedName>
</protein>
<proteinExistence type="predicted"/>
<organism evidence="1 2">
    <name type="scientific">Panagrolaimus sp. PS1159</name>
    <dbReference type="NCBI Taxonomy" id="55785"/>
    <lineage>
        <taxon>Eukaryota</taxon>
        <taxon>Metazoa</taxon>
        <taxon>Ecdysozoa</taxon>
        <taxon>Nematoda</taxon>
        <taxon>Chromadorea</taxon>
        <taxon>Rhabditida</taxon>
        <taxon>Tylenchina</taxon>
        <taxon>Panagrolaimomorpha</taxon>
        <taxon>Panagrolaimoidea</taxon>
        <taxon>Panagrolaimidae</taxon>
        <taxon>Panagrolaimus</taxon>
    </lineage>
</organism>
<dbReference type="Proteomes" id="UP000887580">
    <property type="component" value="Unplaced"/>
</dbReference>
<accession>A0AC35EX22</accession>
<dbReference type="WBParaSite" id="PS1159_v2.g11522.t1">
    <property type="protein sequence ID" value="PS1159_v2.g11522.t1"/>
    <property type="gene ID" value="PS1159_v2.g11522"/>
</dbReference>
<name>A0AC35EX22_9BILA</name>
<evidence type="ECO:0000313" key="1">
    <source>
        <dbReference type="Proteomes" id="UP000887580"/>
    </source>
</evidence>